<dbReference type="GO" id="GO:0008234">
    <property type="term" value="F:cysteine-type peptidase activity"/>
    <property type="evidence" value="ECO:0007669"/>
    <property type="project" value="InterPro"/>
</dbReference>
<protein>
    <recommendedName>
        <fullName evidence="3">Peptidase C1A papain C-terminal domain-containing protein</fullName>
    </recommendedName>
</protein>
<evidence type="ECO:0000256" key="1">
    <source>
        <dbReference type="ARBA" id="ARBA00008455"/>
    </source>
</evidence>
<feature type="chain" id="PRO_5040495388" description="Peptidase C1A papain C-terminal domain-containing protein" evidence="2">
    <location>
        <begin position="27"/>
        <end position="716"/>
    </location>
</feature>
<dbReference type="CDD" id="cd02619">
    <property type="entry name" value="Peptidase_C1"/>
    <property type="match status" value="1"/>
</dbReference>
<keyword evidence="5" id="KW-1185">Reference proteome</keyword>
<dbReference type="InterPro" id="IPR025660">
    <property type="entry name" value="Pept_his_AS"/>
</dbReference>
<name>A0A9Q7EZH0_9BACT</name>
<dbReference type="RefSeq" id="WP_274374264.1">
    <property type="nucleotide sequence ID" value="NZ_CP072943.1"/>
</dbReference>
<proteinExistence type="inferred from homology"/>
<sequence length="716" mass="76550">MTGGKKLQITVFLSLLLFFSPVAAVAATGSSAPANGEFLQYVDRFLRQGRYASEESHPLGESPSPVDISHLKGSDLLPAFSSASAFPSAYDLRERGEMTAVRDQSPYGTCWAFGAIGSLESTFLKGRGETLDFSEWHLAYFRSVDESESLPAFDTNDDPSFGGDPIFDQGGNAWKSTALLARWTGAVAESARPYQNVIPWDRQTTPLPSDAVAGRLEEVYLLGEAFEEAAVKAALTEYGALVFSMEWANDAYDGETDSYYCPERLYHSGHSVVLAGWDDAYPAANFRADPGRDGAWLVKNSWGAESFGDEGYFWISYADGTLRNPALFVGGSAESFDALYQYDPLGWIESWGFESETAWMSNVFGARGIVESDDVVVESLEALSLYALAAGTSYRVEVWTGGDVDVPRSGELIAIQEGLLDLPGYRMIRLDESPYLVPGRSFAVVARMTTPGYAFPVAVESPLDGYSGKARAGRGESYVSSDGAAWRDLSVAKADSNVCLKAFTKAASLPVASVVPLLPDGDEVRSESGAELLSAEATARRARQNADVLTFLDAGCVLRLAAVDFGGTARDLTLSIEGTVVSALSLHDEGTASLTPLVAQIGGEEGNAFHLSLPRSQIEDLGSGSLTVRFHADRSATVLLDGRDLVEEGLASFVFDGRDRYLELTFCDGDGLSPDGLAGALFVVQARSSGSGGCRSLPVPSAALLLLPALALLRKP</sequence>
<dbReference type="InterPro" id="IPR038765">
    <property type="entry name" value="Papain-like_cys_pep_sf"/>
</dbReference>
<accession>A0A9Q7EZH0</accession>
<keyword evidence="2" id="KW-0732">Signal</keyword>
<evidence type="ECO:0000313" key="5">
    <source>
        <dbReference type="Proteomes" id="UP000671879"/>
    </source>
</evidence>
<dbReference type="GO" id="GO:0006508">
    <property type="term" value="P:proteolysis"/>
    <property type="evidence" value="ECO:0007669"/>
    <property type="project" value="InterPro"/>
</dbReference>
<feature type="signal peptide" evidence="2">
    <location>
        <begin position="1"/>
        <end position="26"/>
    </location>
</feature>
<dbReference type="Pfam" id="PF00112">
    <property type="entry name" value="Peptidase_C1"/>
    <property type="match status" value="1"/>
</dbReference>
<gene>
    <name evidence="4" type="ORF">KAR29_03540</name>
</gene>
<dbReference type="PROSITE" id="PS00639">
    <property type="entry name" value="THIOL_PROTEASE_HIS"/>
    <property type="match status" value="1"/>
</dbReference>
<dbReference type="PANTHER" id="PTHR12411">
    <property type="entry name" value="CYSTEINE PROTEASE FAMILY C1-RELATED"/>
    <property type="match status" value="1"/>
</dbReference>
<dbReference type="Proteomes" id="UP000671879">
    <property type="component" value="Chromosome"/>
</dbReference>
<dbReference type="InterPro" id="IPR040528">
    <property type="entry name" value="Lectin-like"/>
</dbReference>
<dbReference type="AlphaFoldDB" id="A0A9Q7EZH0"/>
<dbReference type="Pfam" id="PF18560">
    <property type="entry name" value="Lectin_like"/>
    <property type="match status" value="1"/>
</dbReference>
<evidence type="ECO:0000313" key="4">
    <source>
        <dbReference type="EMBL" id="QTX32996.1"/>
    </source>
</evidence>
<dbReference type="InterPro" id="IPR000169">
    <property type="entry name" value="Pept_cys_AS"/>
</dbReference>
<evidence type="ECO:0000259" key="3">
    <source>
        <dbReference type="SMART" id="SM00645"/>
    </source>
</evidence>
<dbReference type="InterPro" id="IPR000668">
    <property type="entry name" value="Peptidase_C1A_C"/>
</dbReference>
<dbReference type="Gene3D" id="3.90.70.10">
    <property type="entry name" value="Cysteine proteinases"/>
    <property type="match status" value="1"/>
</dbReference>
<organism evidence="4 5">
    <name type="scientific">Aminithiophilus ramosus</name>
    <dbReference type="NCBI Taxonomy" id="3029084"/>
    <lineage>
        <taxon>Bacteria</taxon>
        <taxon>Thermotogati</taxon>
        <taxon>Synergistota</taxon>
        <taxon>Synergistia</taxon>
        <taxon>Synergistales</taxon>
        <taxon>Aminithiophilaceae</taxon>
        <taxon>Aminithiophilus</taxon>
    </lineage>
</organism>
<dbReference type="KEGG" id="aram:KAR29_03540"/>
<comment type="similarity">
    <text evidence="1">Belongs to the peptidase C1 family.</text>
</comment>
<dbReference type="SUPFAM" id="SSF54001">
    <property type="entry name" value="Cysteine proteinases"/>
    <property type="match status" value="1"/>
</dbReference>
<reference evidence="5" key="1">
    <citation type="submission" date="2021-04" db="EMBL/GenBank/DDBJ databases">
        <title>A novel Synergistetes isolate from a pyrite-forming mixed culture.</title>
        <authorList>
            <person name="Bunk B."/>
            <person name="Sproer C."/>
            <person name="Spring S."/>
            <person name="Pester M."/>
        </authorList>
    </citation>
    <scope>NUCLEOTIDE SEQUENCE [LARGE SCALE GENOMIC DNA]</scope>
    <source>
        <strain evidence="5">J.5.4.2-T.3.5.2</strain>
    </source>
</reference>
<dbReference type="SMART" id="SM00645">
    <property type="entry name" value="Pept_C1"/>
    <property type="match status" value="1"/>
</dbReference>
<dbReference type="EMBL" id="CP072943">
    <property type="protein sequence ID" value="QTX32996.1"/>
    <property type="molecule type" value="Genomic_DNA"/>
</dbReference>
<feature type="domain" description="Peptidase C1A papain C-terminal" evidence="3">
    <location>
        <begin position="86"/>
        <end position="333"/>
    </location>
</feature>
<dbReference type="PROSITE" id="PS00139">
    <property type="entry name" value="THIOL_PROTEASE_CYS"/>
    <property type="match status" value="1"/>
</dbReference>
<evidence type="ECO:0000256" key="2">
    <source>
        <dbReference type="SAM" id="SignalP"/>
    </source>
</evidence>
<dbReference type="InterPro" id="IPR013128">
    <property type="entry name" value="Peptidase_C1A"/>
</dbReference>